<sequence>MITQRRALVSEDRATAADANRSDAAAAFCAHAAALRANAAALGAATYAARAQALAESAGNEATRETLATELEAALDDADALRDALRRRAPPPRPVADRRSVSAPVEAVASLEADLDALRRDVASLRPRQQASRPTWLLFAAAGVVLTAWILTPEDPYAAALAS</sequence>
<evidence type="ECO:0000313" key="3">
    <source>
        <dbReference type="Proteomes" id="UP000789595"/>
    </source>
</evidence>
<keyword evidence="1" id="KW-0472">Membrane</keyword>
<dbReference type="Proteomes" id="UP000789595">
    <property type="component" value="Unassembled WGS sequence"/>
</dbReference>
<keyword evidence="3" id="KW-1185">Reference proteome</keyword>
<proteinExistence type="predicted"/>
<evidence type="ECO:0000313" key="2">
    <source>
        <dbReference type="EMBL" id="CAH0375871.1"/>
    </source>
</evidence>
<organism evidence="2 3">
    <name type="scientific">Pelagomonas calceolata</name>
    <dbReference type="NCBI Taxonomy" id="35677"/>
    <lineage>
        <taxon>Eukaryota</taxon>
        <taxon>Sar</taxon>
        <taxon>Stramenopiles</taxon>
        <taxon>Ochrophyta</taxon>
        <taxon>Pelagophyceae</taxon>
        <taxon>Pelagomonadales</taxon>
        <taxon>Pelagomonadaceae</taxon>
        <taxon>Pelagomonas</taxon>
    </lineage>
</organism>
<keyword evidence="1" id="KW-1133">Transmembrane helix</keyword>
<comment type="caution">
    <text evidence="2">The sequence shown here is derived from an EMBL/GenBank/DDBJ whole genome shotgun (WGS) entry which is preliminary data.</text>
</comment>
<gene>
    <name evidence="2" type="ORF">PECAL_5P04190</name>
</gene>
<protein>
    <submittedName>
        <fullName evidence="2">Uncharacterized protein</fullName>
    </submittedName>
</protein>
<dbReference type="EMBL" id="CAKKNE010000005">
    <property type="protein sequence ID" value="CAH0375871.1"/>
    <property type="molecule type" value="Genomic_DNA"/>
</dbReference>
<evidence type="ECO:0000256" key="1">
    <source>
        <dbReference type="SAM" id="Phobius"/>
    </source>
</evidence>
<accession>A0A8J2SVS2</accession>
<dbReference type="AlphaFoldDB" id="A0A8J2SVS2"/>
<reference evidence="2" key="1">
    <citation type="submission" date="2021-11" db="EMBL/GenBank/DDBJ databases">
        <authorList>
            <consortium name="Genoscope - CEA"/>
            <person name="William W."/>
        </authorList>
    </citation>
    <scope>NUCLEOTIDE SEQUENCE</scope>
</reference>
<keyword evidence="1" id="KW-0812">Transmembrane</keyword>
<feature type="transmembrane region" description="Helical" evidence="1">
    <location>
        <begin position="135"/>
        <end position="152"/>
    </location>
</feature>
<name>A0A8J2SVS2_9STRA</name>